<reference evidence="1" key="1">
    <citation type="journal article" date="2020" name="Nature">
        <title>Giant virus diversity and host interactions through global metagenomics.</title>
        <authorList>
            <person name="Schulz F."/>
            <person name="Roux S."/>
            <person name="Paez-Espino D."/>
            <person name="Jungbluth S."/>
            <person name="Walsh D.A."/>
            <person name="Denef V.J."/>
            <person name="McMahon K.D."/>
            <person name="Konstantinidis K.T."/>
            <person name="Eloe-Fadrosh E.A."/>
            <person name="Kyrpides N.C."/>
            <person name="Woyke T."/>
        </authorList>
    </citation>
    <scope>NUCLEOTIDE SEQUENCE</scope>
    <source>
        <strain evidence="1">GVMAG-M-3300026093-6</strain>
    </source>
</reference>
<proteinExistence type="predicted"/>
<dbReference type="EMBL" id="MN740374">
    <property type="protein sequence ID" value="QHU03311.1"/>
    <property type="molecule type" value="Genomic_DNA"/>
</dbReference>
<evidence type="ECO:0000313" key="1">
    <source>
        <dbReference type="EMBL" id="QHU03311.1"/>
    </source>
</evidence>
<organism evidence="1">
    <name type="scientific">viral metagenome</name>
    <dbReference type="NCBI Taxonomy" id="1070528"/>
    <lineage>
        <taxon>unclassified sequences</taxon>
        <taxon>metagenomes</taxon>
        <taxon>organismal metagenomes</taxon>
    </lineage>
</organism>
<evidence type="ECO:0008006" key="2">
    <source>
        <dbReference type="Google" id="ProtNLM"/>
    </source>
</evidence>
<protein>
    <recommendedName>
        <fullName evidence="2">TFIIS-type domain-containing protein</fullName>
    </recommendedName>
</protein>
<name>A0A6C0JEK9_9ZZZZ</name>
<accession>A0A6C0JEK9</accession>
<dbReference type="AlphaFoldDB" id="A0A6C0JEK9"/>
<sequence length="188" mass="21980">MTYTKLKTDSEQPTGLISYCKNCSWEGESETNDKSIYKRNYQEDFIANKIITNKYTIFDVTLPRVDYECTNENCITKKKIPKDVSFMVDNIPADIDEPEFLKIFNDDLSKGNLTEVIRIRLTSALLICKDKQTKKDLSKSYNKIYKGESLNSKEYTKPNNEVLYLKYDNINMRYLYICANCGTSWKKN</sequence>